<dbReference type="InterPro" id="IPR017824">
    <property type="entry name" value="Aminodeoxychorismate_lyase_IV"/>
</dbReference>
<evidence type="ECO:0000256" key="8">
    <source>
        <dbReference type="ARBA" id="ARBA00035676"/>
    </source>
</evidence>
<keyword evidence="6 11" id="KW-0456">Lyase</keyword>
<evidence type="ECO:0000256" key="4">
    <source>
        <dbReference type="ARBA" id="ARBA00022898"/>
    </source>
</evidence>
<dbReference type="Pfam" id="PF01063">
    <property type="entry name" value="Aminotran_4"/>
    <property type="match status" value="1"/>
</dbReference>
<evidence type="ECO:0000256" key="5">
    <source>
        <dbReference type="ARBA" id="ARBA00022909"/>
    </source>
</evidence>
<evidence type="ECO:0000313" key="12">
    <source>
        <dbReference type="Proteomes" id="UP001310248"/>
    </source>
</evidence>
<evidence type="ECO:0000256" key="1">
    <source>
        <dbReference type="ARBA" id="ARBA00001933"/>
    </source>
</evidence>
<gene>
    <name evidence="11" type="primary">pabC</name>
    <name evidence="11" type="ORF">SNR37_002594</name>
</gene>
<evidence type="ECO:0000256" key="3">
    <source>
        <dbReference type="ARBA" id="ARBA00011738"/>
    </source>
</evidence>
<evidence type="ECO:0000256" key="7">
    <source>
        <dbReference type="ARBA" id="ARBA00035633"/>
    </source>
</evidence>
<dbReference type="RefSeq" id="WP_329774529.1">
    <property type="nucleotide sequence ID" value="NZ_JAYDYW010000004.1"/>
</dbReference>
<proteinExistence type="inferred from homology"/>
<evidence type="ECO:0000256" key="6">
    <source>
        <dbReference type="ARBA" id="ARBA00023239"/>
    </source>
</evidence>
<dbReference type="Proteomes" id="UP001310248">
    <property type="component" value="Unassembled WGS sequence"/>
</dbReference>
<reference evidence="12" key="1">
    <citation type="submission" date="2023-07" db="EMBL/GenBank/DDBJ databases">
        <title>Draft genome sequence of Agarivorans aestuarii strain ZMCS4, a CAZymes producing bacteria isolated from the marine brown algae Clodostephus spongiosus.</title>
        <authorList>
            <person name="Lorente B."/>
            <person name="Cabral C."/>
            <person name="Frias J."/>
            <person name="Faria J."/>
            <person name="Toubarro D."/>
        </authorList>
    </citation>
    <scope>NUCLEOTIDE SEQUENCE [LARGE SCALE GENOMIC DNA]</scope>
    <source>
        <strain evidence="12">ZMCS4</strain>
    </source>
</reference>
<dbReference type="GO" id="GO:0008696">
    <property type="term" value="F:4-amino-4-deoxychorismate lyase activity"/>
    <property type="evidence" value="ECO:0007669"/>
    <property type="project" value="UniProtKB-EC"/>
</dbReference>
<protein>
    <recommendedName>
        <fullName evidence="8 10">Aminodeoxychorismate lyase</fullName>
        <ecNumber evidence="8 10">4.1.3.38</ecNumber>
    </recommendedName>
</protein>
<comment type="similarity">
    <text evidence="2">Belongs to the class-IV pyridoxal-phosphate-dependent aminotransferase family.</text>
</comment>
<dbReference type="SUPFAM" id="SSF56752">
    <property type="entry name" value="D-aminoacid aminotransferase-like PLP-dependent enzymes"/>
    <property type="match status" value="1"/>
</dbReference>
<comment type="caution">
    <text evidence="11">The sequence shown here is derived from an EMBL/GenBank/DDBJ whole genome shotgun (WGS) entry which is preliminary data.</text>
</comment>
<comment type="subunit">
    <text evidence="3">Homodimer.</text>
</comment>
<dbReference type="InterPro" id="IPR050571">
    <property type="entry name" value="Class-IV_PLP-Dep_Aminotrnsfr"/>
</dbReference>
<sequence>MSDASLSKFDRGLNYGDGFFTTMLVQSGEVKLWNYHQQRLQGAQQQLAFPDLDFVQIKQQADRLASDKSHAVLKIVVTRGEGGRGYGLPELVQLNVLMTLSNFPESYLSLRDKGITLGIAKQRLASGSAFSSIKTLNRLEQVQLKREADLAELSDLVCCDIFDRVVEGVASNLFWVKGKVIYTSDLDGAGVAGVQRQFLLDNVADSPYQMSVGKFQLADLQSADEIFVSNAVLQFAPVNTFNQRNYQRFPVCRWFQNLVTHAS</sequence>
<name>A0ABU7G3X2_9ALTE</name>
<dbReference type="EC" id="4.1.3.38" evidence="8 10"/>
<comment type="pathway">
    <text evidence="7">Cofactor biosynthesis; tetrahydrofolate biosynthesis; 4-aminobenzoate from chorismate: step 2/2.</text>
</comment>
<organism evidence="11 12">
    <name type="scientific">Agarivorans aestuarii</name>
    <dbReference type="NCBI Taxonomy" id="1563703"/>
    <lineage>
        <taxon>Bacteria</taxon>
        <taxon>Pseudomonadati</taxon>
        <taxon>Pseudomonadota</taxon>
        <taxon>Gammaproteobacteria</taxon>
        <taxon>Alteromonadales</taxon>
        <taxon>Alteromonadaceae</taxon>
        <taxon>Agarivorans</taxon>
    </lineage>
</organism>
<evidence type="ECO:0000313" key="11">
    <source>
        <dbReference type="EMBL" id="MEE1673180.1"/>
    </source>
</evidence>
<comment type="cofactor">
    <cofactor evidence="1">
        <name>pyridoxal 5'-phosphate</name>
        <dbReference type="ChEBI" id="CHEBI:597326"/>
    </cofactor>
</comment>
<dbReference type="PANTHER" id="PTHR42743:SF2">
    <property type="entry name" value="AMINODEOXYCHORISMATE LYASE"/>
    <property type="match status" value="1"/>
</dbReference>
<evidence type="ECO:0000256" key="9">
    <source>
        <dbReference type="ARBA" id="ARBA00049529"/>
    </source>
</evidence>
<dbReference type="Gene3D" id="3.20.10.10">
    <property type="entry name" value="D-amino Acid Aminotransferase, subunit A, domain 2"/>
    <property type="match status" value="1"/>
</dbReference>
<keyword evidence="5" id="KW-0289">Folate biosynthesis</keyword>
<dbReference type="PANTHER" id="PTHR42743">
    <property type="entry name" value="AMINO-ACID AMINOTRANSFERASE"/>
    <property type="match status" value="1"/>
</dbReference>
<comment type="catalytic activity">
    <reaction evidence="9">
        <text>4-amino-4-deoxychorismate = 4-aminobenzoate + pyruvate + H(+)</text>
        <dbReference type="Rhea" id="RHEA:16201"/>
        <dbReference type="ChEBI" id="CHEBI:15361"/>
        <dbReference type="ChEBI" id="CHEBI:15378"/>
        <dbReference type="ChEBI" id="CHEBI:17836"/>
        <dbReference type="ChEBI" id="CHEBI:58406"/>
        <dbReference type="EC" id="4.1.3.38"/>
    </reaction>
</comment>
<dbReference type="NCBIfam" id="TIGR03461">
    <property type="entry name" value="pabC_Proteo"/>
    <property type="match status" value="1"/>
</dbReference>
<accession>A0ABU7G3X2</accession>
<evidence type="ECO:0000256" key="10">
    <source>
        <dbReference type="NCBIfam" id="TIGR03461"/>
    </source>
</evidence>
<dbReference type="InterPro" id="IPR036038">
    <property type="entry name" value="Aminotransferase-like"/>
</dbReference>
<reference evidence="11 12" key="2">
    <citation type="submission" date="2023-12" db="EMBL/GenBank/DDBJ databases">
        <authorList>
            <consortium name="Cladostephus spongiosus"/>
            <person name="Lorente B."/>
            <person name="Cabral C."/>
            <person name="Frias J."/>
            <person name="Faria J."/>
            <person name="Toubarro D."/>
        </authorList>
    </citation>
    <scope>NUCLEOTIDE SEQUENCE [LARGE SCALE GENOMIC DNA]</scope>
    <source>
        <strain evidence="11 12">ZMCS4</strain>
    </source>
</reference>
<keyword evidence="4" id="KW-0663">Pyridoxal phosphate</keyword>
<evidence type="ECO:0000256" key="2">
    <source>
        <dbReference type="ARBA" id="ARBA00009320"/>
    </source>
</evidence>
<dbReference type="Gene3D" id="3.30.470.10">
    <property type="match status" value="1"/>
</dbReference>
<dbReference type="EMBL" id="JAYDYW010000004">
    <property type="protein sequence ID" value="MEE1673180.1"/>
    <property type="molecule type" value="Genomic_DNA"/>
</dbReference>
<dbReference type="InterPro" id="IPR043131">
    <property type="entry name" value="BCAT-like_N"/>
</dbReference>
<dbReference type="InterPro" id="IPR001544">
    <property type="entry name" value="Aminotrans_IV"/>
</dbReference>
<dbReference type="InterPro" id="IPR043132">
    <property type="entry name" value="BCAT-like_C"/>
</dbReference>
<keyword evidence="12" id="KW-1185">Reference proteome</keyword>